<dbReference type="RefSeq" id="XP_005788105.1">
    <property type="nucleotide sequence ID" value="XM_005788048.1"/>
</dbReference>
<evidence type="ECO:0000313" key="2">
    <source>
        <dbReference type="Proteomes" id="UP000013827"/>
    </source>
</evidence>
<dbReference type="GeneID" id="17280947"/>
<dbReference type="PaxDb" id="2903-EOD35676"/>
<dbReference type="EnsemblProtists" id="EOD35676">
    <property type="protein sequence ID" value="EOD35676"/>
    <property type="gene ID" value="EMIHUDRAFT_227468"/>
</dbReference>
<evidence type="ECO:0000313" key="1">
    <source>
        <dbReference type="EnsemblProtists" id="EOD35676"/>
    </source>
</evidence>
<dbReference type="eggNOG" id="ENOG502QT92">
    <property type="taxonomic scope" value="Eukaryota"/>
</dbReference>
<dbReference type="PANTHER" id="PTHR35482">
    <property type="entry name" value="CYTOCHROME C OXIDASE SUBUNIT"/>
    <property type="match status" value="1"/>
</dbReference>
<dbReference type="Proteomes" id="UP000013827">
    <property type="component" value="Unassembled WGS sequence"/>
</dbReference>
<reference evidence="1" key="2">
    <citation type="submission" date="2024-10" db="UniProtKB">
        <authorList>
            <consortium name="EnsemblProtists"/>
        </authorList>
    </citation>
    <scope>IDENTIFICATION</scope>
</reference>
<dbReference type="HOGENOM" id="CLU_557167_0_0_1"/>
<proteinExistence type="predicted"/>
<name>A0A0D3KIU1_EMIH1</name>
<reference evidence="2" key="1">
    <citation type="journal article" date="2013" name="Nature">
        <title>Pan genome of the phytoplankton Emiliania underpins its global distribution.</title>
        <authorList>
            <person name="Read B.A."/>
            <person name="Kegel J."/>
            <person name="Klute M.J."/>
            <person name="Kuo A."/>
            <person name="Lefebvre S.C."/>
            <person name="Maumus F."/>
            <person name="Mayer C."/>
            <person name="Miller J."/>
            <person name="Monier A."/>
            <person name="Salamov A."/>
            <person name="Young J."/>
            <person name="Aguilar M."/>
            <person name="Claverie J.M."/>
            <person name="Frickenhaus S."/>
            <person name="Gonzalez K."/>
            <person name="Herman E.K."/>
            <person name="Lin Y.C."/>
            <person name="Napier J."/>
            <person name="Ogata H."/>
            <person name="Sarno A.F."/>
            <person name="Shmutz J."/>
            <person name="Schroeder D."/>
            <person name="de Vargas C."/>
            <person name="Verret F."/>
            <person name="von Dassow P."/>
            <person name="Valentin K."/>
            <person name="Van de Peer Y."/>
            <person name="Wheeler G."/>
            <person name="Dacks J.B."/>
            <person name="Delwiche C.F."/>
            <person name="Dyhrman S.T."/>
            <person name="Glockner G."/>
            <person name="John U."/>
            <person name="Richards T."/>
            <person name="Worden A.Z."/>
            <person name="Zhang X."/>
            <person name="Grigoriev I.V."/>
            <person name="Allen A.E."/>
            <person name="Bidle K."/>
            <person name="Borodovsky M."/>
            <person name="Bowler C."/>
            <person name="Brownlee C."/>
            <person name="Cock J.M."/>
            <person name="Elias M."/>
            <person name="Gladyshev V.N."/>
            <person name="Groth M."/>
            <person name="Guda C."/>
            <person name="Hadaegh A."/>
            <person name="Iglesias-Rodriguez M.D."/>
            <person name="Jenkins J."/>
            <person name="Jones B.M."/>
            <person name="Lawson T."/>
            <person name="Leese F."/>
            <person name="Lindquist E."/>
            <person name="Lobanov A."/>
            <person name="Lomsadze A."/>
            <person name="Malik S.B."/>
            <person name="Marsh M.E."/>
            <person name="Mackinder L."/>
            <person name="Mock T."/>
            <person name="Mueller-Roeber B."/>
            <person name="Pagarete A."/>
            <person name="Parker M."/>
            <person name="Probert I."/>
            <person name="Quesneville H."/>
            <person name="Raines C."/>
            <person name="Rensing S.A."/>
            <person name="Riano-Pachon D.M."/>
            <person name="Richier S."/>
            <person name="Rokitta S."/>
            <person name="Shiraiwa Y."/>
            <person name="Soanes D.M."/>
            <person name="van der Giezen M."/>
            <person name="Wahlund T.M."/>
            <person name="Williams B."/>
            <person name="Wilson W."/>
            <person name="Wolfe G."/>
            <person name="Wurch L.L."/>
        </authorList>
    </citation>
    <scope>NUCLEOTIDE SEQUENCE</scope>
</reference>
<keyword evidence="2" id="KW-1185">Reference proteome</keyword>
<protein>
    <submittedName>
        <fullName evidence="1">Uncharacterized protein</fullName>
    </submittedName>
</protein>
<dbReference type="PANTHER" id="PTHR35482:SF1">
    <property type="entry name" value="CYTOCHROME C OXIDASE SUBUNIT"/>
    <property type="match status" value="1"/>
</dbReference>
<organism evidence="1 2">
    <name type="scientific">Emiliania huxleyi (strain CCMP1516)</name>
    <dbReference type="NCBI Taxonomy" id="280463"/>
    <lineage>
        <taxon>Eukaryota</taxon>
        <taxon>Haptista</taxon>
        <taxon>Haptophyta</taxon>
        <taxon>Prymnesiophyceae</taxon>
        <taxon>Isochrysidales</taxon>
        <taxon>Noelaerhabdaceae</taxon>
        <taxon>Emiliania</taxon>
    </lineage>
</organism>
<dbReference type="KEGG" id="ehx:EMIHUDRAFT_227468"/>
<dbReference type="AlphaFoldDB" id="A0A0D3KIU1"/>
<accession>A0A0D3KIU1</accession>
<sequence length="490" mass="53415">MVSAPEHRSAASADGVERWSGFGSARALRLTMQAAQPPEERQPGDFAERAMKDINRVGPSDARKKAIEDKMRQLREQGKVASNSIMTDSMAELGAAKEGESGYKPKVGTWGVFERPADISKAYGGGKRVGLGGYQEDEETRAKKRAETEELLRQYRRSRGMDLTLELEHADEIAAAQEEARQLMRFGDRRGAISQLEAVTEWCTSNTPLGGSTLLELAIALDADGRRDEARKLFVKLQSSEDKNTRKVDASGAGSEAEYAKLATPTLMAARQFRTYSTTDGVPRLCAETRPPVESISEARMVLRTAAVRRDAGGAPQRAGQSREIARGYPRLAEIVGTPERVGQSLEFLRTLRREECVRGRAAEALPSLRGEWLLGLTVGGDGKPSFAPLQAQMTLAADERFERRLPALLGALATTVGGYEVRDSSDGAKLIVEWRGSECRAGPLPLPAESGTDGVLYLDSLMLVLQRPERAQVWVRPTMRDAADATASP</sequence>